<dbReference type="Proteomes" id="UP000241964">
    <property type="component" value="Unassembled WGS sequence"/>
</dbReference>
<comment type="caution">
    <text evidence="2">The sequence shown here is derived from an EMBL/GenBank/DDBJ whole genome shotgun (WGS) entry which is preliminary data.</text>
</comment>
<gene>
    <name evidence="2" type="ORF">CLV60_111154</name>
</gene>
<keyword evidence="1" id="KW-1133">Transmembrane helix</keyword>
<protein>
    <submittedName>
        <fullName evidence="2">Uncharacterized protein</fullName>
    </submittedName>
</protein>
<proteinExistence type="predicted"/>
<feature type="transmembrane region" description="Helical" evidence="1">
    <location>
        <begin position="46"/>
        <end position="64"/>
    </location>
</feature>
<organism evidence="2 3">
    <name type="scientific">Dyadobacter jiangsuensis</name>
    <dbReference type="NCBI Taxonomy" id="1591085"/>
    <lineage>
        <taxon>Bacteria</taxon>
        <taxon>Pseudomonadati</taxon>
        <taxon>Bacteroidota</taxon>
        <taxon>Cytophagia</taxon>
        <taxon>Cytophagales</taxon>
        <taxon>Spirosomataceae</taxon>
        <taxon>Dyadobacter</taxon>
    </lineage>
</organism>
<feature type="transmembrane region" description="Helical" evidence="1">
    <location>
        <begin position="12"/>
        <end position="34"/>
    </location>
</feature>
<evidence type="ECO:0000256" key="1">
    <source>
        <dbReference type="SAM" id="Phobius"/>
    </source>
</evidence>
<evidence type="ECO:0000313" key="2">
    <source>
        <dbReference type="EMBL" id="PSL25703.1"/>
    </source>
</evidence>
<keyword evidence="3" id="KW-1185">Reference proteome</keyword>
<dbReference type="EMBL" id="PYAS01000011">
    <property type="protein sequence ID" value="PSL25703.1"/>
    <property type="molecule type" value="Genomic_DNA"/>
</dbReference>
<sequence length="71" mass="7980">MDLKELNHSIRNVILKVSFFFLWIVIIGNIGVVLLSDKIGSQKLEAFGGTLLAGGVIFIILRFVRHSIRNK</sequence>
<reference evidence="2 3" key="1">
    <citation type="submission" date="2018-03" db="EMBL/GenBank/DDBJ databases">
        <title>Genomic Encyclopedia of Archaeal and Bacterial Type Strains, Phase II (KMG-II): from individual species to whole genera.</title>
        <authorList>
            <person name="Goeker M."/>
        </authorList>
    </citation>
    <scope>NUCLEOTIDE SEQUENCE [LARGE SCALE GENOMIC DNA]</scope>
    <source>
        <strain evidence="2 3">DSM 29057</strain>
    </source>
</reference>
<name>A0A2P8FVF1_9BACT</name>
<keyword evidence="1" id="KW-0472">Membrane</keyword>
<dbReference type="AlphaFoldDB" id="A0A2P8FVF1"/>
<evidence type="ECO:0000313" key="3">
    <source>
        <dbReference type="Proteomes" id="UP000241964"/>
    </source>
</evidence>
<keyword evidence="1" id="KW-0812">Transmembrane</keyword>
<accession>A0A2P8FVF1</accession>